<dbReference type="Proteomes" id="UP001604336">
    <property type="component" value="Unassembled WGS sequence"/>
</dbReference>
<comment type="caution">
    <text evidence="2">The sequence shown here is derived from an EMBL/GenBank/DDBJ whole genome shotgun (WGS) entry which is preliminary data.</text>
</comment>
<proteinExistence type="predicted"/>
<dbReference type="AlphaFoldDB" id="A0ABD1SGR2"/>
<dbReference type="InterPro" id="IPR027417">
    <property type="entry name" value="P-loop_NTPase"/>
</dbReference>
<dbReference type="EMBL" id="JBFOLK010000007">
    <property type="protein sequence ID" value="KAL2499666.1"/>
    <property type="molecule type" value="Genomic_DNA"/>
</dbReference>
<reference evidence="3" key="1">
    <citation type="submission" date="2024-07" db="EMBL/GenBank/DDBJ databases">
        <title>Two chromosome-level genome assemblies of Korean endemic species Abeliophyllum distichum and Forsythia ovata (Oleaceae).</title>
        <authorList>
            <person name="Jang H."/>
        </authorList>
    </citation>
    <scope>NUCLEOTIDE SEQUENCE [LARGE SCALE GENOMIC DNA]</scope>
</reference>
<accession>A0ABD1SGR2</accession>
<keyword evidence="3" id="KW-1185">Reference proteome</keyword>
<feature type="coiled-coil region" evidence="1">
    <location>
        <begin position="105"/>
        <end position="194"/>
    </location>
</feature>
<protein>
    <submittedName>
        <fullName evidence="2">Uncharacterized protein</fullName>
    </submittedName>
</protein>
<dbReference type="Gene3D" id="3.40.50.300">
    <property type="entry name" value="P-loop containing nucleotide triphosphate hydrolases"/>
    <property type="match status" value="1"/>
</dbReference>
<name>A0ABD1SGR2_9LAMI</name>
<evidence type="ECO:0000313" key="2">
    <source>
        <dbReference type="EMBL" id="KAL2499666.1"/>
    </source>
</evidence>
<keyword evidence="1" id="KW-0175">Coiled coil</keyword>
<evidence type="ECO:0000313" key="3">
    <source>
        <dbReference type="Proteomes" id="UP001604336"/>
    </source>
</evidence>
<evidence type="ECO:0000256" key="1">
    <source>
        <dbReference type="SAM" id="Coils"/>
    </source>
</evidence>
<sequence length="204" mass="23700">MIKFTKSKKSSAPVLTPKAVQTKITLKAKSPPLAKRVVIQEPSPIFVRLTTNKFVGKGKDKVVEPLPKIADNRSSPDKKLRTRVFSGPPLAELSRTKPKDQNRLCEELLTTIEKYSAMVKEYNKEFDEYSSIVDHLETEVERRSKELEDLRRNLKVQTLRTDVHRLENDLNTTRVQAQEKEDKLQKDIEKKREEITFFYVQQMS</sequence>
<organism evidence="2 3">
    <name type="scientific">Abeliophyllum distichum</name>
    <dbReference type="NCBI Taxonomy" id="126358"/>
    <lineage>
        <taxon>Eukaryota</taxon>
        <taxon>Viridiplantae</taxon>
        <taxon>Streptophyta</taxon>
        <taxon>Embryophyta</taxon>
        <taxon>Tracheophyta</taxon>
        <taxon>Spermatophyta</taxon>
        <taxon>Magnoliopsida</taxon>
        <taxon>eudicotyledons</taxon>
        <taxon>Gunneridae</taxon>
        <taxon>Pentapetalae</taxon>
        <taxon>asterids</taxon>
        <taxon>lamiids</taxon>
        <taxon>Lamiales</taxon>
        <taxon>Oleaceae</taxon>
        <taxon>Forsythieae</taxon>
        <taxon>Abeliophyllum</taxon>
    </lineage>
</organism>
<gene>
    <name evidence="2" type="ORF">Adt_25216</name>
</gene>